<evidence type="ECO:0000313" key="3">
    <source>
        <dbReference type="Proteomes" id="UP001630127"/>
    </source>
</evidence>
<comment type="caution">
    <text evidence="2">The sequence shown here is derived from an EMBL/GenBank/DDBJ whole genome shotgun (WGS) entry which is preliminary data.</text>
</comment>
<evidence type="ECO:0000256" key="1">
    <source>
        <dbReference type="SAM" id="MobiDB-lite"/>
    </source>
</evidence>
<keyword evidence="3" id="KW-1185">Reference proteome</keyword>
<evidence type="ECO:0000313" key="2">
    <source>
        <dbReference type="EMBL" id="KAL3533265.1"/>
    </source>
</evidence>
<dbReference type="AlphaFoldDB" id="A0ABD3AQ09"/>
<feature type="compositionally biased region" description="Basic and acidic residues" evidence="1">
    <location>
        <begin position="34"/>
        <end position="48"/>
    </location>
</feature>
<protein>
    <submittedName>
        <fullName evidence="2">Uncharacterized protein</fullName>
    </submittedName>
</protein>
<feature type="region of interest" description="Disordered" evidence="1">
    <location>
        <begin position="98"/>
        <end position="131"/>
    </location>
</feature>
<feature type="region of interest" description="Disordered" evidence="1">
    <location>
        <begin position="1"/>
        <end position="55"/>
    </location>
</feature>
<proteinExistence type="predicted"/>
<gene>
    <name evidence="2" type="ORF">ACH5RR_006786</name>
</gene>
<organism evidence="2 3">
    <name type="scientific">Cinchona calisaya</name>
    <dbReference type="NCBI Taxonomy" id="153742"/>
    <lineage>
        <taxon>Eukaryota</taxon>
        <taxon>Viridiplantae</taxon>
        <taxon>Streptophyta</taxon>
        <taxon>Embryophyta</taxon>
        <taxon>Tracheophyta</taxon>
        <taxon>Spermatophyta</taxon>
        <taxon>Magnoliopsida</taxon>
        <taxon>eudicotyledons</taxon>
        <taxon>Gunneridae</taxon>
        <taxon>Pentapetalae</taxon>
        <taxon>asterids</taxon>
        <taxon>lamiids</taxon>
        <taxon>Gentianales</taxon>
        <taxon>Rubiaceae</taxon>
        <taxon>Cinchonoideae</taxon>
        <taxon>Cinchoneae</taxon>
        <taxon>Cinchona</taxon>
    </lineage>
</organism>
<sequence length="131" mass="14137">MMTPPHTVHAFGSGSTYDDGDGPSHAVGPLGEAEISHGAEPSHGEGSCHSDQPTLSYRPILDFDINTPVFSNDNEDNEGYQDVAITAGGMGEGRWRAERGEELVEQQKGKDGRRERGGGGEKWKTKGWLEL</sequence>
<accession>A0ABD3AQ09</accession>
<dbReference type="Proteomes" id="UP001630127">
    <property type="component" value="Unassembled WGS sequence"/>
</dbReference>
<dbReference type="EMBL" id="JBJUIK010000003">
    <property type="protein sequence ID" value="KAL3533265.1"/>
    <property type="molecule type" value="Genomic_DNA"/>
</dbReference>
<name>A0ABD3AQ09_9GENT</name>
<reference evidence="2 3" key="1">
    <citation type="submission" date="2024-11" db="EMBL/GenBank/DDBJ databases">
        <title>A near-complete genome assembly of Cinchona calisaya.</title>
        <authorList>
            <person name="Lian D.C."/>
            <person name="Zhao X.W."/>
            <person name="Wei L."/>
        </authorList>
    </citation>
    <scope>NUCLEOTIDE SEQUENCE [LARGE SCALE GENOMIC DNA]</scope>
    <source>
        <tissue evidence="2">Nenye</tissue>
    </source>
</reference>